<name>A0AAV7T7T0_PLEWA</name>
<sequence length="132" mass="14375">MSMRTQVHWYDNKKEAQTWIEAQPAQASRGTLDSRTPHTKRSKHRKGRLPGGQPSAEEARQAWSQALEDVAAFQPGVPASPVSQREVSEELGVDDVSVSSNVTARSGHSDLSDSEQELPIVTAPTANDLTRG</sequence>
<feature type="compositionally biased region" description="Basic residues" evidence="1">
    <location>
        <begin position="37"/>
        <end position="48"/>
    </location>
</feature>
<feature type="region of interest" description="Disordered" evidence="1">
    <location>
        <begin position="18"/>
        <end position="64"/>
    </location>
</feature>
<comment type="caution">
    <text evidence="2">The sequence shown here is derived from an EMBL/GenBank/DDBJ whole genome shotgun (WGS) entry which is preliminary data.</text>
</comment>
<dbReference type="AlphaFoldDB" id="A0AAV7T7T0"/>
<organism evidence="2 3">
    <name type="scientific">Pleurodeles waltl</name>
    <name type="common">Iberian ribbed newt</name>
    <dbReference type="NCBI Taxonomy" id="8319"/>
    <lineage>
        <taxon>Eukaryota</taxon>
        <taxon>Metazoa</taxon>
        <taxon>Chordata</taxon>
        <taxon>Craniata</taxon>
        <taxon>Vertebrata</taxon>
        <taxon>Euteleostomi</taxon>
        <taxon>Amphibia</taxon>
        <taxon>Batrachia</taxon>
        <taxon>Caudata</taxon>
        <taxon>Salamandroidea</taxon>
        <taxon>Salamandridae</taxon>
        <taxon>Pleurodelinae</taxon>
        <taxon>Pleurodeles</taxon>
    </lineage>
</organism>
<evidence type="ECO:0000256" key="1">
    <source>
        <dbReference type="SAM" id="MobiDB-lite"/>
    </source>
</evidence>
<reference evidence="2" key="1">
    <citation type="journal article" date="2022" name="bioRxiv">
        <title>Sequencing and chromosome-scale assembly of the giantPleurodeles waltlgenome.</title>
        <authorList>
            <person name="Brown T."/>
            <person name="Elewa A."/>
            <person name="Iarovenko S."/>
            <person name="Subramanian E."/>
            <person name="Araus A.J."/>
            <person name="Petzold A."/>
            <person name="Susuki M."/>
            <person name="Suzuki K.-i.T."/>
            <person name="Hayashi T."/>
            <person name="Toyoda A."/>
            <person name="Oliveira C."/>
            <person name="Osipova E."/>
            <person name="Leigh N.D."/>
            <person name="Simon A."/>
            <person name="Yun M.H."/>
        </authorList>
    </citation>
    <scope>NUCLEOTIDE SEQUENCE</scope>
    <source>
        <strain evidence="2">20211129_DDA</strain>
        <tissue evidence="2">Liver</tissue>
    </source>
</reference>
<gene>
    <name evidence="2" type="ORF">NDU88_004093</name>
</gene>
<feature type="compositionally biased region" description="Polar residues" evidence="1">
    <location>
        <begin position="25"/>
        <end position="34"/>
    </location>
</feature>
<evidence type="ECO:0000313" key="2">
    <source>
        <dbReference type="EMBL" id="KAJ1172245.1"/>
    </source>
</evidence>
<protein>
    <recommendedName>
        <fullName evidence="4">Nudix hydrolase domain-containing protein</fullName>
    </recommendedName>
</protein>
<dbReference type="EMBL" id="JANPWB010000007">
    <property type="protein sequence ID" value="KAJ1172245.1"/>
    <property type="molecule type" value="Genomic_DNA"/>
</dbReference>
<dbReference type="Proteomes" id="UP001066276">
    <property type="component" value="Chromosome 4_1"/>
</dbReference>
<evidence type="ECO:0000313" key="3">
    <source>
        <dbReference type="Proteomes" id="UP001066276"/>
    </source>
</evidence>
<proteinExistence type="predicted"/>
<accession>A0AAV7T7T0</accession>
<feature type="region of interest" description="Disordered" evidence="1">
    <location>
        <begin position="76"/>
        <end position="132"/>
    </location>
</feature>
<feature type="compositionally biased region" description="Polar residues" evidence="1">
    <location>
        <begin position="97"/>
        <end position="106"/>
    </location>
</feature>
<keyword evidence="3" id="KW-1185">Reference proteome</keyword>
<evidence type="ECO:0008006" key="4">
    <source>
        <dbReference type="Google" id="ProtNLM"/>
    </source>
</evidence>